<feature type="domain" description="Galactosyltransferase C-terminal" evidence="13">
    <location>
        <begin position="246"/>
        <end position="323"/>
    </location>
</feature>
<protein>
    <recommendedName>
        <fullName evidence="11">Beta-1,4-N-acetylgalactosaminyltransferase</fullName>
        <ecNumber evidence="11">2.4.1.-</ecNumber>
    </recommendedName>
    <alternativeName>
        <fullName evidence="11">Beta-4-GalNAcT</fullName>
    </alternativeName>
</protein>
<evidence type="ECO:0000259" key="14">
    <source>
        <dbReference type="Pfam" id="PF13733"/>
    </source>
</evidence>
<evidence type="ECO:0000259" key="13">
    <source>
        <dbReference type="Pfam" id="PF02709"/>
    </source>
</evidence>
<dbReference type="GO" id="GO:0006688">
    <property type="term" value="P:glycosphingolipid biosynthetic process"/>
    <property type="evidence" value="ECO:0007669"/>
    <property type="project" value="TreeGrafter"/>
</dbReference>
<keyword evidence="10 11" id="KW-0325">Glycoprotein</keyword>
<dbReference type="InterPro" id="IPR029044">
    <property type="entry name" value="Nucleotide-diphossugar_trans"/>
</dbReference>
<dbReference type="GO" id="GO:0005975">
    <property type="term" value="P:carbohydrate metabolic process"/>
    <property type="evidence" value="ECO:0007669"/>
    <property type="project" value="InterPro"/>
</dbReference>
<evidence type="ECO:0000256" key="1">
    <source>
        <dbReference type="ARBA" id="ARBA00004606"/>
    </source>
</evidence>
<evidence type="ECO:0000313" key="15">
    <source>
        <dbReference type="EMBL" id="CAB3364059.1"/>
    </source>
</evidence>
<comment type="cofactor">
    <cofactor evidence="11">
        <name>Mn(2+)</name>
        <dbReference type="ChEBI" id="CHEBI:29035"/>
    </cofactor>
</comment>
<reference evidence="15 16" key="1">
    <citation type="submission" date="2020-04" db="EMBL/GenBank/DDBJ databases">
        <authorList>
            <person name="Alioto T."/>
            <person name="Alioto T."/>
            <person name="Gomez Garrido J."/>
        </authorList>
    </citation>
    <scope>NUCLEOTIDE SEQUENCE [LARGE SCALE GENOMIC DNA]</scope>
</reference>
<gene>
    <name evidence="15" type="ORF">CLODIP_2_CD06926</name>
</gene>
<dbReference type="InterPro" id="IPR027995">
    <property type="entry name" value="Galactosyl_T_N"/>
</dbReference>
<comment type="subcellular location">
    <subcellularLocation>
        <location evidence="1 11">Membrane</location>
        <topology evidence="1 11">Single-pass type II membrane protein</topology>
    </subcellularLocation>
</comment>
<comment type="pathway">
    <text evidence="2 11">Protein modification; protein glycosylation.</text>
</comment>
<dbReference type="GO" id="GO:0046872">
    <property type="term" value="F:metal ion binding"/>
    <property type="evidence" value="ECO:0007669"/>
    <property type="project" value="UniProtKB-UniRule"/>
</dbReference>
<evidence type="ECO:0000256" key="12">
    <source>
        <dbReference type="SAM" id="MobiDB-lite"/>
    </source>
</evidence>
<dbReference type="AlphaFoldDB" id="A0A8S1CFI7"/>
<name>A0A8S1CFI7_9INSE</name>
<dbReference type="PRINTS" id="PR02050">
    <property type="entry name" value="B14GALTRFASE"/>
</dbReference>
<feature type="domain" description="Galactosyltransferase N-terminal" evidence="14">
    <location>
        <begin position="109"/>
        <end position="242"/>
    </location>
</feature>
<evidence type="ECO:0000256" key="5">
    <source>
        <dbReference type="ARBA" id="ARBA00022679"/>
    </source>
</evidence>
<sequence>MPTIPASKLGQNNVSASQSSCCIRLHVFYKVVIASVIILVILQYCFSAITESHKYEPWFSISHPQNPPNALGKPIASSPTGSLFERHENESQSSASTNATDSGGNLPKCPPVPPHLEGPITVHKEDVSTEVLERKLGQSLQPGGFGKPANCLAKESVAIIVPYRARETHLRVLLANLHPLLRRQQLQYAIFVVEQAGNGPFNRAMLMNVGYKEALRLNNFTCFIFHDVDLLPEDDRNIYSCPEQPRHMSVAVDVFSYKLPYAEIFGGVSAMRKEQFELVNGFSNLFWGWGGEDDDMANRIKFHKLHISRYPTNIARYKMLSHKKEKANPTRYKFLYSGKRRFKTDGLNSLKYSLKKRELKPLYTWLYVDIGSSKSS</sequence>
<keyword evidence="7 11" id="KW-0735">Signal-anchor</keyword>
<evidence type="ECO:0000313" key="16">
    <source>
        <dbReference type="Proteomes" id="UP000494165"/>
    </source>
</evidence>
<keyword evidence="5 11" id="KW-0808">Transferase</keyword>
<dbReference type="EMBL" id="CADEPI010000014">
    <property type="protein sequence ID" value="CAB3364059.1"/>
    <property type="molecule type" value="Genomic_DNA"/>
</dbReference>
<dbReference type="Proteomes" id="UP000494165">
    <property type="component" value="Unassembled WGS sequence"/>
</dbReference>
<dbReference type="InterPro" id="IPR027791">
    <property type="entry name" value="Galactosyl_T_C"/>
</dbReference>
<dbReference type="GO" id="GO:0005794">
    <property type="term" value="C:Golgi apparatus"/>
    <property type="evidence" value="ECO:0007669"/>
    <property type="project" value="TreeGrafter"/>
</dbReference>
<dbReference type="Pfam" id="PF02709">
    <property type="entry name" value="Glyco_transf_7C"/>
    <property type="match status" value="1"/>
</dbReference>
<dbReference type="GO" id="GO:0016020">
    <property type="term" value="C:membrane"/>
    <property type="evidence" value="ECO:0007669"/>
    <property type="project" value="UniProtKB-SubCell"/>
</dbReference>
<comment type="caution">
    <text evidence="15">The sequence shown here is derived from an EMBL/GenBank/DDBJ whole genome shotgun (WGS) entry which is preliminary data.</text>
</comment>
<evidence type="ECO:0000256" key="11">
    <source>
        <dbReference type="RuleBase" id="RU368121"/>
    </source>
</evidence>
<feature type="transmembrane region" description="Helical" evidence="11">
    <location>
        <begin position="27"/>
        <end position="49"/>
    </location>
</feature>
<accession>A0A8S1CFI7</accession>
<evidence type="ECO:0000256" key="7">
    <source>
        <dbReference type="ARBA" id="ARBA00022968"/>
    </source>
</evidence>
<dbReference type="PANTHER" id="PTHR19300">
    <property type="entry name" value="BETA-1,4-GALACTOSYLTRANSFERASE"/>
    <property type="match status" value="1"/>
</dbReference>
<evidence type="ECO:0000256" key="3">
    <source>
        <dbReference type="ARBA" id="ARBA00005735"/>
    </source>
</evidence>
<dbReference type="GO" id="GO:0008378">
    <property type="term" value="F:galactosyltransferase activity"/>
    <property type="evidence" value="ECO:0007669"/>
    <property type="project" value="TreeGrafter"/>
</dbReference>
<dbReference type="EC" id="2.4.1.-" evidence="11"/>
<evidence type="ECO:0000256" key="9">
    <source>
        <dbReference type="ARBA" id="ARBA00023136"/>
    </source>
</evidence>
<keyword evidence="9 11" id="KW-0472">Membrane</keyword>
<evidence type="ECO:0000256" key="10">
    <source>
        <dbReference type="ARBA" id="ARBA00023180"/>
    </source>
</evidence>
<evidence type="ECO:0000256" key="4">
    <source>
        <dbReference type="ARBA" id="ARBA00022676"/>
    </source>
</evidence>
<proteinExistence type="inferred from homology"/>
<dbReference type="CDD" id="cd00899">
    <property type="entry name" value="b4GalT"/>
    <property type="match status" value="1"/>
</dbReference>
<keyword evidence="11" id="KW-0464">Manganese</keyword>
<evidence type="ECO:0000256" key="2">
    <source>
        <dbReference type="ARBA" id="ARBA00004922"/>
    </source>
</evidence>
<dbReference type="GO" id="GO:0033842">
    <property type="term" value="F:N-acetyl-beta-glucosaminyl-derivative 4-beta-N-acetylgalactosaminyltransferase activity"/>
    <property type="evidence" value="ECO:0007669"/>
    <property type="project" value="TreeGrafter"/>
</dbReference>
<feature type="region of interest" description="Disordered" evidence="12">
    <location>
        <begin position="69"/>
        <end position="119"/>
    </location>
</feature>
<evidence type="ECO:0000256" key="6">
    <source>
        <dbReference type="ARBA" id="ARBA00022692"/>
    </source>
</evidence>
<dbReference type="Pfam" id="PF13733">
    <property type="entry name" value="Glyco_transf_7N"/>
    <property type="match status" value="1"/>
</dbReference>
<keyword evidence="8 11" id="KW-1133">Transmembrane helix</keyword>
<evidence type="ECO:0000256" key="8">
    <source>
        <dbReference type="ARBA" id="ARBA00022989"/>
    </source>
</evidence>
<dbReference type="InterPro" id="IPR003859">
    <property type="entry name" value="Galactosyl_T"/>
</dbReference>
<keyword evidence="6 11" id="KW-0812">Transmembrane</keyword>
<keyword evidence="11" id="KW-0479">Metal-binding</keyword>
<dbReference type="PANTHER" id="PTHR19300:SF57">
    <property type="entry name" value="BETA-1,4-N-ACETYLGALACTOSAMINYLTRANSFERASE"/>
    <property type="match status" value="1"/>
</dbReference>
<keyword evidence="4 11" id="KW-0328">Glycosyltransferase</keyword>
<dbReference type="Gene3D" id="3.90.550.10">
    <property type="entry name" value="Spore Coat Polysaccharide Biosynthesis Protein SpsA, Chain A"/>
    <property type="match status" value="1"/>
</dbReference>
<dbReference type="OrthoDB" id="10038994at2759"/>
<comment type="similarity">
    <text evidence="3 11">Belongs to the glycosyltransferase 7 family.</text>
</comment>
<comment type="function">
    <text evidence="11">Catalyzes the transfer of galactose onto proteins or lipids.</text>
</comment>
<keyword evidence="16" id="KW-1185">Reference proteome</keyword>
<organism evidence="15 16">
    <name type="scientific">Cloeon dipterum</name>
    <dbReference type="NCBI Taxonomy" id="197152"/>
    <lineage>
        <taxon>Eukaryota</taxon>
        <taxon>Metazoa</taxon>
        <taxon>Ecdysozoa</taxon>
        <taxon>Arthropoda</taxon>
        <taxon>Hexapoda</taxon>
        <taxon>Insecta</taxon>
        <taxon>Pterygota</taxon>
        <taxon>Palaeoptera</taxon>
        <taxon>Ephemeroptera</taxon>
        <taxon>Pisciforma</taxon>
        <taxon>Baetidae</taxon>
        <taxon>Cloeon</taxon>
    </lineage>
</organism>
<feature type="compositionally biased region" description="Polar residues" evidence="12">
    <location>
        <begin position="91"/>
        <end position="103"/>
    </location>
</feature>
<dbReference type="SUPFAM" id="SSF53448">
    <property type="entry name" value="Nucleotide-diphospho-sugar transferases"/>
    <property type="match status" value="1"/>
</dbReference>